<evidence type="ECO:0000313" key="2">
    <source>
        <dbReference type="EMBL" id="MBE9255362.1"/>
    </source>
</evidence>
<dbReference type="EMBL" id="JADEVV010000059">
    <property type="protein sequence ID" value="MBE9255362.1"/>
    <property type="molecule type" value="Genomic_DNA"/>
</dbReference>
<dbReference type="PANTHER" id="PTHR46564:SF1">
    <property type="entry name" value="TRANSPOSASE"/>
    <property type="match status" value="1"/>
</dbReference>
<dbReference type="Gene3D" id="3.30.420.10">
    <property type="entry name" value="Ribonuclease H-like superfamily/Ribonuclease H"/>
    <property type="match status" value="1"/>
</dbReference>
<evidence type="ECO:0000313" key="3">
    <source>
        <dbReference type="Proteomes" id="UP000658720"/>
    </source>
</evidence>
<dbReference type="InterPro" id="IPR038717">
    <property type="entry name" value="Tc1-like_DDE_dom"/>
</dbReference>
<organism evidence="2 3">
    <name type="scientific">Synechocystis salina LEGE 00031</name>
    <dbReference type="NCBI Taxonomy" id="1828736"/>
    <lineage>
        <taxon>Bacteria</taxon>
        <taxon>Bacillati</taxon>
        <taxon>Cyanobacteriota</taxon>
        <taxon>Cyanophyceae</taxon>
        <taxon>Synechococcales</taxon>
        <taxon>Merismopediaceae</taxon>
        <taxon>Synechocystis</taxon>
    </lineage>
</organism>
<evidence type="ECO:0000259" key="1">
    <source>
        <dbReference type="Pfam" id="PF13358"/>
    </source>
</evidence>
<sequence>MNGELFKEFIKETLIPQLWQGAVVVMDNLNAHKVEGVKEMLEAAGAKVIYLPRYSPDFNPIEHLWWELKAFIRRFRPKDKKSVEKLAEIGVMLNSATTRQNYFTHCCYCAS</sequence>
<dbReference type="InterPro" id="IPR036397">
    <property type="entry name" value="RNaseH_sf"/>
</dbReference>
<dbReference type="Pfam" id="PF13358">
    <property type="entry name" value="DDE_3"/>
    <property type="match status" value="1"/>
</dbReference>
<dbReference type="PANTHER" id="PTHR46564">
    <property type="entry name" value="TRANSPOSASE"/>
    <property type="match status" value="1"/>
</dbReference>
<accession>A0ABR9VVI2</accession>
<comment type="caution">
    <text evidence="2">The sequence shown here is derived from an EMBL/GenBank/DDBJ whole genome shotgun (WGS) entry which is preliminary data.</text>
</comment>
<dbReference type="Proteomes" id="UP000658720">
    <property type="component" value="Unassembled WGS sequence"/>
</dbReference>
<feature type="domain" description="Tc1-like transposase DDE" evidence="1">
    <location>
        <begin position="1"/>
        <end position="81"/>
    </location>
</feature>
<proteinExistence type="predicted"/>
<gene>
    <name evidence="2" type="ORF">IQ217_16265</name>
</gene>
<name>A0ABR9VVI2_9SYNC</name>
<protein>
    <submittedName>
        <fullName evidence="2">Transposase</fullName>
    </submittedName>
</protein>
<reference evidence="2 3" key="1">
    <citation type="submission" date="2020-10" db="EMBL/GenBank/DDBJ databases">
        <authorList>
            <person name="Castelo-Branco R."/>
            <person name="Eusebio N."/>
            <person name="Adriana R."/>
            <person name="Vieira A."/>
            <person name="Brugerolle De Fraissinette N."/>
            <person name="Rezende De Castro R."/>
            <person name="Schneider M.P."/>
            <person name="Vasconcelos V."/>
            <person name="Leao P.N."/>
        </authorList>
    </citation>
    <scope>NUCLEOTIDE SEQUENCE [LARGE SCALE GENOMIC DNA]</scope>
    <source>
        <strain evidence="2 3">LEGE 00031</strain>
    </source>
</reference>
<keyword evidence="3" id="KW-1185">Reference proteome</keyword>